<keyword evidence="3" id="KW-1185">Reference proteome</keyword>
<sequence>MPAATVATVFPSTSCRCTSVVCRHSKLKKDHGEFVDYREYQHWSNINGITNLINRERDRNLGLAPVQGFYRPLKGGKYKQVAPSGYMAMAETWGAEVLDNLLCLCALDPSIKTPAARARVVDRTREGGGWVLTCHRAPKVVRGELDYTNTCGMEMKIHYYVKNSPAIPADALPQHAIRLPAPLPQKPYKAPTTTPAAAAKRRHSEGNGSVIDLTESD</sequence>
<evidence type="ECO:0000313" key="2">
    <source>
        <dbReference type="EMBL" id="EJD33361.1"/>
    </source>
</evidence>
<dbReference type="KEGG" id="adl:AURDEDRAFT_131726"/>
<name>J0LAB7_AURST</name>
<gene>
    <name evidence="2" type="ORF">AURDEDRAFT_131726</name>
</gene>
<organism evidence="2 3">
    <name type="scientific">Auricularia subglabra (strain TFB-10046 / SS5)</name>
    <name type="common">White-rot fungus</name>
    <name type="synonym">Auricularia delicata (strain TFB10046)</name>
    <dbReference type="NCBI Taxonomy" id="717982"/>
    <lineage>
        <taxon>Eukaryota</taxon>
        <taxon>Fungi</taxon>
        <taxon>Dikarya</taxon>
        <taxon>Basidiomycota</taxon>
        <taxon>Agaricomycotina</taxon>
        <taxon>Agaricomycetes</taxon>
        <taxon>Auriculariales</taxon>
        <taxon>Auriculariaceae</taxon>
        <taxon>Auricularia</taxon>
    </lineage>
</organism>
<feature type="region of interest" description="Disordered" evidence="1">
    <location>
        <begin position="182"/>
        <end position="217"/>
    </location>
</feature>
<protein>
    <submittedName>
        <fullName evidence="2">Uncharacterized protein</fullName>
    </submittedName>
</protein>
<dbReference type="EMBL" id="JH688273">
    <property type="protein sequence ID" value="EJD33361.1"/>
    <property type="molecule type" value="Genomic_DNA"/>
</dbReference>
<evidence type="ECO:0000313" key="3">
    <source>
        <dbReference type="Proteomes" id="UP000006514"/>
    </source>
</evidence>
<accession>J0LAB7</accession>
<evidence type="ECO:0000256" key="1">
    <source>
        <dbReference type="SAM" id="MobiDB-lite"/>
    </source>
</evidence>
<reference evidence="3" key="1">
    <citation type="journal article" date="2012" name="Science">
        <title>The Paleozoic origin of enzymatic lignin decomposition reconstructed from 31 fungal genomes.</title>
        <authorList>
            <person name="Floudas D."/>
            <person name="Binder M."/>
            <person name="Riley R."/>
            <person name="Barry K."/>
            <person name="Blanchette R.A."/>
            <person name="Henrissat B."/>
            <person name="Martinez A.T."/>
            <person name="Otillar R."/>
            <person name="Spatafora J.W."/>
            <person name="Yadav J.S."/>
            <person name="Aerts A."/>
            <person name="Benoit I."/>
            <person name="Boyd A."/>
            <person name="Carlson A."/>
            <person name="Copeland A."/>
            <person name="Coutinho P.M."/>
            <person name="de Vries R.P."/>
            <person name="Ferreira P."/>
            <person name="Findley K."/>
            <person name="Foster B."/>
            <person name="Gaskell J."/>
            <person name="Glotzer D."/>
            <person name="Gorecki P."/>
            <person name="Heitman J."/>
            <person name="Hesse C."/>
            <person name="Hori C."/>
            <person name="Igarashi K."/>
            <person name="Jurgens J.A."/>
            <person name="Kallen N."/>
            <person name="Kersten P."/>
            <person name="Kohler A."/>
            <person name="Kuees U."/>
            <person name="Kumar T.K.A."/>
            <person name="Kuo A."/>
            <person name="LaButti K."/>
            <person name="Larrondo L.F."/>
            <person name="Lindquist E."/>
            <person name="Ling A."/>
            <person name="Lombard V."/>
            <person name="Lucas S."/>
            <person name="Lundell T."/>
            <person name="Martin R."/>
            <person name="McLaughlin D.J."/>
            <person name="Morgenstern I."/>
            <person name="Morin E."/>
            <person name="Murat C."/>
            <person name="Nagy L.G."/>
            <person name="Nolan M."/>
            <person name="Ohm R.A."/>
            <person name="Patyshakuliyeva A."/>
            <person name="Rokas A."/>
            <person name="Ruiz-Duenas F.J."/>
            <person name="Sabat G."/>
            <person name="Salamov A."/>
            <person name="Samejima M."/>
            <person name="Schmutz J."/>
            <person name="Slot J.C."/>
            <person name="St John F."/>
            <person name="Stenlid J."/>
            <person name="Sun H."/>
            <person name="Sun S."/>
            <person name="Syed K."/>
            <person name="Tsang A."/>
            <person name="Wiebenga A."/>
            <person name="Young D."/>
            <person name="Pisabarro A."/>
            <person name="Eastwood D.C."/>
            <person name="Martin F."/>
            <person name="Cullen D."/>
            <person name="Grigoriev I.V."/>
            <person name="Hibbett D.S."/>
        </authorList>
    </citation>
    <scope>NUCLEOTIDE SEQUENCE [LARGE SCALE GENOMIC DNA]</scope>
    <source>
        <strain evidence="3">TFB10046</strain>
    </source>
</reference>
<proteinExistence type="predicted"/>
<dbReference type="InParanoid" id="J0LAB7"/>
<feature type="compositionally biased region" description="Low complexity" evidence="1">
    <location>
        <begin position="186"/>
        <end position="198"/>
    </location>
</feature>
<dbReference type="AlphaFoldDB" id="J0LAB7"/>
<dbReference type="Proteomes" id="UP000006514">
    <property type="component" value="Unassembled WGS sequence"/>
</dbReference>
<dbReference type="OrthoDB" id="10545674at2759"/>